<name>A0A1J0MHQ8_9CAUD</name>
<evidence type="ECO:0000313" key="2">
    <source>
        <dbReference type="EMBL" id="APD20703.1"/>
    </source>
</evidence>
<reference evidence="2 3" key="1">
    <citation type="submission" date="2016-10" db="EMBL/GenBank/DDBJ databases">
        <title>Antibacterial composition for prophylaxis and treatment of hospital infections (variants), strains of bacteriophages, used for obtaining thereof.</title>
        <authorList>
            <person name="Aleshkin A.V."/>
            <person name="Volozhantsev N.V."/>
            <person name="Verevkin V.V."/>
            <person name="Krasilnikova V.M."/>
            <person name="Myakinina V.P."/>
            <person name="Popova A.V."/>
            <person name="Svetoch E.A."/>
        </authorList>
    </citation>
    <scope>NUCLEOTIDE SEQUENCE [LARGE SCALE GENOMIC DNA]</scope>
    <source>
        <strain evidence="2 3">PA5</strain>
    </source>
</reference>
<dbReference type="Proteomes" id="UP000225464">
    <property type="component" value="Segment"/>
</dbReference>
<protein>
    <submittedName>
        <fullName evidence="2">Uncharacterized protein</fullName>
    </submittedName>
</protein>
<feature type="compositionally biased region" description="Polar residues" evidence="1">
    <location>
        <begin position="7"/>
        <end position="19"/>
    </location>
</feature>
<dbReference type="RefSeq" id="YP_009597829.1">
    <property type="nucleotide sequence ID" value="NC_041902.1"/>
</dbReference>
<feature type="region of interest" description="Disordered" evidence="1">
    <location>
        <begin position="1"/>
        <end position="24"/>
    </location>
</feature>
<dbReference type="GeneID" id="40073497"/>
<sequence length="40" mass="4565">MSHGGNDVNSHWRSPSNYALTGPYNRVRVRVNKGRKPGLW</sequence>
<organism evidence="2 3">
    <name type="scientific">Pseudomonas phage PA5</name>
    <dbReference type="NCBI Taxonomy" id="1913570"/>
    <lineage>
        <taxon>Viruses</taxon>
        <taxon>Duplodnaviria</taxon>
        <taxon>Heunggongvirae</taxon>
        <taxon>Uroviricota</taxon>
        <taxon>Caudoviricetes</taxon>
        <taxon>Lindbergviridae</taxon>
        <taxon>Pbunavirus</taxon>
        <taxon>Pbunavirus PA5</taxon>
    </lineage>
</organism>
<keyword evidence="3" id="KW-1185">Reference proteome</keyword>
<evidence type="ECO:0000313" key="3">
    <source>
        <dbReference type="Proteomes" id="UP000225464"/>
    </source>
</evidence>
<proteinExistence type="predicted"/>
<accession>A0A1J0MHQ8</accession>
<evidence type="ECO:0000256" key="1">
    <source>
        <dbReference type="SAM" id="MobiDB-lite"/>
    </source>
</evidence>
<dbReference type="KEGG" id="vg:40073497"/>
<dbReference type="EMBL" id="KY000082">
    <property type="protein sequence ID" value="APD20703.1"/>
    <property type="molecule type" value="Genomic_DNA"/>
</dbReference>